<name>A0A498IUA2_MALDO</name>
<evidence type="ECO:0000256" key="1">
    <source>
        <dbReference type="SAM" id="SignalP"/>
    </source>
</evidence>
<dbReference type="InterPro" id="IPR036574">
    <property type="entry name" value="Scorpion_toxin-like_sf"/>
</dbReference>
<dbReference type="SUPFAM" id="SSF57095">
    <property type="entry name" value="Scorpion toxin-like"/>
    <property type="match status" value="1"/>
</dbReference>
<dbReference type="EMBL" id="RDQH01000336">
    <property type="protein sequence ID" value="RXH86846.1"/>
    <property type="molecule type" value="Genomic_DNA"/>
</dbReference>
<reference evidence="2 3" key="1">
    <citation type="submission" date="2018-10" db="EMBL/GenBank/DDBJ databases">
        <title>A high-quality apple genome assembly.</title>
        <authorList>
            <person name="Hu J."/>
        </authorList>
    </citation>
    <scope>NUCLEOTIDE SEQUENCE [LARGE SCALE GENOMIC DNA]</scope>
    <source>
        <strain evidence="3">cv. HFTH1</strain>
        <tissue evidence="2">Young leaf</tissue>
    </source>
</reference>
<evidence type="ECO:0008006" key="4">
    <source>
        <dbReference type="Google" id="ProtNLM"/>
    </source>
</evidence>
<dbReference type="Proteomes" id="UP000290289">
    <property type="component" value="Chromosome 10"/>
</dbReference>
<gene>
    <name evidence="2" type="ORF">DVH24_022119</name>
</gene>
<feature type="signal peptide" evidence="1">
    <location>
        <begin position="1"/>
        <end position="25"/>
    </location>
</feature>
<protein>
    <recommendedName>
        <fullName evidence="4">Knottin scorpion toxin-like domain-containing protein</fullName>
    </recommendedName>
</protein>
<dbReference type="Gene3D" id="3.30.30.10">
    <property type="entry name" value="Knottin, scorpion toxin-like"/>
    <property type="match status" value="1"/>
</dbReference>
<evidence type="ECO:0000313" key="2">
    <source>
        <dbReference type="EMBL" id="RXH86846.1"/>
    </source>
</evidence>
<comment type="caution">
    <text evidence="2">The sequence shown here is derived from an EMBL/GenBank/DDBJ whole genome shotgun (WGS) entry which is preliminary data.</text>
</comment>
<sequence>MAKTSKKFCFSVLFVLFIVFAVADSELIGCRDWSYSSTWQGSCLWSPNCNKACTEREGATAGACLLFKCVCYDGKGCPQGRLPQH</sequence>
<keyword evidence="1" id="KW-0732">Signal</keyword>
<evidence type="ECO:0000313" key="3">
    <source>
        <dbReference type="Proteomes" id="UP000290289"/>
    </source>
</evidence>
<accession>A0A498IUA2</accession>
<proteinExistence type="predicted"/>
<feature type="chain" id="PRO_5019814896" description="Knottin scorpion toxin-like domain-containing protein" evidence="1">
    <location>
        <begin position="26"/>
        <end position="85"/>
    </location>
</feature>
<keyword evidence="3" id="KW-1185">Reference proteome</keyword>
<organism evidence="2 3">
    <name type="scientific">Malus domestica</name>
    <name type="common">Apple</name>
    <name type="synonym">Pyrus malus</name>
    <dbReference type="NCBI Taxonomy" id="3750"/>
    <lineage>
        <taxon>Eukaryota</taxon>
        <taxon>Viridiplantae</taxon>
        <taxon>Streptophyta</taxon>
        <taxon>Embryophyta</taxon>
        <taxon>Tracheophyta</taxon>
        <taxon>Spermatophyta</taxon>
        <taxon>Magnoliopsida</taxon>
        <taxon>eudicotyledons</taxon>
        <taxon>Gunneridae</taxon>
        <taxon>Pentapetalae</taxon>
        <taxon>rosids</taxon>
        <taxon>fabids</taxon>
        <taxon>Rosales</taxon>
        <taxon>Rosaceae</taxon>
        <taxon>Amygdaloideae</taxon>
        <taxon>Maleae</taxon>
        <taxon>Malus</taxon>
    </lineage>
</organism>
<dbReference type="AlphaFoldDB" id="A0A498IUA2"/>